<proteinExistence type="predicted"/>
<dbReference type="Pfam" id="PF20552">
    <property type="entry name" value="HTH_62"/>
    <property type="match status" value="1"/>
</dbReference>
<keyword evidence="3" id="KW-1185">Reference proteome</keyword>
<gene>
    <name evidence="2" type="ORF">SAMN05444170_4630</name>
</gene>
<dbReference type="RefSeq" id="WP_072826332.1">
    <property type="nucleotide sequence ID" value="NZ_LT670849.1"/>
</dbReference>
<dbReference type="EMBL" id="LT670849">
    <property type="protein sequence ID" value="SHN81144.1"/>
    <property type="molecule type" value="Genomic_DNA"/>
</dbReference>
<evidence type="ECO:0000313" key="2">
    <source>
        <dbReference type="EMBL" id="SHN81144.1"/>
    </source>
</evidence>
<dbReference type="InterPro" id="IPR046789">
    <property type="entry name" value="HTH_62"/>
</dbReference>
<dbReference type="AlphaFoldDB" id="A0A1M7UDY6"/>
<feature type="domain" description="Recombinase-like" evidence="1">
    <location>
        <begin position="5"/>
        <end position="74"/>
    </location>
</feature>
<dbReference type="Proteomes" id="UP000184096">
    <property type="component" value="Chromosome I"/>
</dbReference>
<dbReference type="OrthoDB" id="6909982at2"/>
<reference evidence="3" key="1">
    <citation type="submission" date="2016-11" db="EMBL/GenBank/DDBJ databases">
        <authorList>
            <person name="Varghese N."/>
            <person name="Submissions S."/>
        </authorList>
    </citation>
    <scope>NUCLEOTIDE SEQUENCE [LARGE SCALE GENOMIC DNA]</scope>
    <source>
        <strain evidence="3">GAS401</strain>
    </source>
</reference>
<evidence type="ECO:0000259" key="1">
    <source>
        <dbReference type="Pfam" id="PF20552"/>
    </source>
</evidence>
<organism evidence="2 3">
    <name type="scientific">Bradyrhizobium erythrophlei</name>
    <dbReference type="NCBI Taxonomy" id="1437360"/>
    <lineage>
        <taxon>Bacteria</taxon>
        <taxon>Pseudomonadati</taxon>
        <taxon>Pseudomonadota</taxon>
        <taxon>Alphaproteobacteria</taxon>
        <taxon>Hyphomicrobiales</taxon>
        <taxon>Nitrobacteraceae</taxon>
        <taxon>Bradyrhizobium</taxon>
    </lineage>
</organism>
<evidence type="ECO:0000313" key="3">
    <source>
        <dbReference type="Proteomes" id="UP000184096"/>
    </source>
</evidence>
<protein>
    <recommendedName>
        <fullName evidence="1">Recombinase-like domain-containing protein</fullName>
    </recommendedName>
</protein>
<name>A0A1M7UDY6_9BRAD</name>
<sequence length="74" mass="8232">MEYRFPYLSPHQTRTQPPTAWQQELANAIEGIFSKGARELDELVAGLNASRVRPPNGGDWTEANFTAVMKELGA</sequence>
<accession>A0A1M7UDY6</accession>